<dbReference type="PANTHER" id="PTHR11851:SF219">
    <property type="entry name" value="HYPOTHETICAL ZINC PROTEASE"/>
    <property type="match status" value="1"/>
</dbReference>
<organism evidence="2 3">
    <name type="scientific">Sedimentisphaera cyanobacteriorum</name>
    <dbReference type="NCBI Taxonomy" id="1940790"/>
    <lineage>
        <taxon>Bacteria</taxon>
        <taxon>Pseudomonadati</taxon>
        <taxon>Planctomycetota</taxon>
        <taxon>Phycisphaerae</taxon>
        <taxon>Sedimentisphaerales</taxon>
        <taxon>Sedimentisphaeraceae</taxon>
        <taxon>Sedimentisphaera</taxon>
    </lineage>
</organism>
<evidence type="ECO:0000313" key="2">
    <source>
        <dbReference type="EMBL" id="AQQ08281.1"/>
    </source>
</evidence>
<dbReference type="SUPFAM" id="SSF63411">
    <property type="entry name" value="LuxS/MPP-like metallohydrolase"/>
    <property type="match status" value="2"/>
</dbReference>
<proteinExistence type="predicted"/>
<dbReference type="Gene3D" id="3.30.830.10">
    <property type="entry name" value="Metalloenzyme, LuxS/M16 peptidase-like"/>
    <property type="match status" value="2"/>
</dbReference>
<evidence type="ECO:0000313" key="3">
    <source>
        <dbReference type="Proteomes" id="UP000188273"/>
    </source>
</evidence>
<dbReference type="InterPro" id="IPR050361">
    <property type="entry name" value="MPP/UQCRC_Complex"/>
</dbReference>
<gene>
    <name evidence="2" type="ORF">L21SP3_00057</name>
</gene>
<dbReference type="RefSeq" id="WP_077538408.1">
    <property type="nucleotide sequence ID" value="NZ_CP019633.1"/>
</dbReference>
<dbReference type="OrthoDB" id="9762085at2"/>
<dbReference type="STRING" id="1940790.L21SP3_00057"/>
<dbReference type="KEGG" id="pbu:L21SP3_00057"/>
<keyword evidence="3" id="KW-1185">Reference proteome</keyword>
<dbReference type="AlphaFoldDB" id="A0A1Q2HLY6"/>
<dbReference type="EMBL" id="CP019633">
    <property type="protein sequence ID" value="AQQ08281.1"/>
    <property type="molecule type" value="Genomic_DNA"/>
</dbReference>
<reference evidence="3" key="1">
    <citation type="submission" date="2017-02" db="EMBL/GenBank/DDBJ databases">
        <title>Comparative genomics and description of representatives of a novel lineage of planctomycetes thriving in anoxic sediments.</title>
        <authorList>
            <person name="Spring S."/>
            <person name="Bunk B."/>
            <person name="Sproer C."/>
            <person name="Klenk H.-P."/>
        </authorList>
    </citation>
    <scope>NUCLEOTIDE SEQUENCE [LARGE SCALE GENOMIC DNA]</scope>
    <source>
        <strain evidence="3">L21-RPul-D3</strain>
    </source>
</reference>
<evidence type="ECO:0000259" key="1">
    <source>
        <dbReference type="Pfam" id="PF05193"/>
    </source>
</evidence>
<accession>A0A1Q2HLY6</accession>
<dbReference type="Proteomes" id="UP000188273">
    <property type="component" value="Chromosome"/>
</dbReference>
<dbReference type="InterPro" id="IPR007863">
    <property type="entry name" value="Peptidase_M16_C"/>
</dbReference>
<dbReference type="PANTHER" id="PTHR11851">
    <property type="entry name" value="METALLOPROTEASE"/>
    <property type="match status" value="1"/>
</dbReference>
<dbReference type="Pfam" id="PF05193">
    <property type="entry name" value="Peptidase_M16_C"/>
    <property type="match status" value="1"/>
</dbReference>
<protein>
    <submittedName>
        <fullName evidence="2">Peptidase M16 inactive domain protein</fullName>
    </submittedName>
</protein>
<dbReference type="GO" id="GO:0046872">
    <property type="term" value="F:metal ion binding"/>
    <property type="evidence" value="ECO:0007669"/>
    <property type="project" value="InterPro"/>
</dbReference>
<dbReference type="InterPro" id="IPR011249">
    <property type="entry name" value="Metalloenz_LuxS/M16"/>
</dbReference>
<feature type="domain" description="Peptidase M16 C-terminal" evidence="1">
    <location>
        <begin position="167"/>
        <end position="339"/>
    </location>
</feature>
<sequence>MKRETDKHILKNGMTVLGEPMEEVGSAAFNFLVPCGTSRIGKDLQGSGKILKNWVMRGAGGLSGRELTDRLDGLGLHRSNAVGSYRMGFSAAMEAGSLLDALELYSSILQRPELSSEQFELCRQLALSEFMGLDDNPRQKVMINLREKFYPEPLGLNAFGTMDSLHSLTSEETASLIDKYFSMPDTIFSVAGSYDFDKVCSRLEELFGGAEDKNIPHFKAEKPRRGYWHEPHEGSQVHIGLMTETVPIRSDKYFDAQVAVSVLSGGMSSRLFTEVREKRGLCYAVGANYNTLKDEAGISCYAGTTPDKAEETLEVVIDEFKKLRDGVSEDELARAKAGLKSTIVMRSESSMSRASSIGGDYNLLGEVRCLSEIKRRIEAVTLDSLQEFLDSNPFEEFCIVSIGPKEIEAAKKI</sequence>
<name>A0A1Q2HLY6_9BACT</name>